<feature type="compositionally biased region" description="Basic and acidic residues" evidence="2">
    <location>
        <begin position="164"/>
        <end position="185"/>
    </location>
</feature>
<evidence type="ECO:0000256" key="2">
    <source>
        <dbReference type="SAM" id="MobiDB-lite"/>
    </source>
</evidence>
<dbReference type="PROSITE" id="PS50137">
    <property type="entry name" value="DS_RBD"/>
    <property type="match status" value="1"/>
</dbReference>
<dbReference type="PROSITE" id="PS50174">
    <property type="entry name" value="G_PATCH"/>
    <property type="match status" value="1"/>
</dbReference>
<evidence type="ECO:0000313" key="6">
    <source>
        <dbReference type="Proteomes" id="UP001107558"/>
    </source>
</evidence>
<dbReference type="SUPFAM" id="SSF54768">
    <property type="entry name" value="dsRNA-binding domain-like"/>
    <property type="match status" value="1"/>
</dbReference>
<dbReference type="InterPro" id="IPR000467">
    <property type="entry name" value="G_patch_dom"/>
</dbReference>
<dbReference type="Pfam" id="PF00035">
    <property type="entry name" value="dsrm"/>
    <property type="match status" value="1"/>
</dbReference>
<protein>
    <recommendedName>
        <fullName evidence="7">Protein SON</fullName>
    </recommendedName>
</protein>
<dbReference type="GO" id="GO:0048024">
    <property type="term" value="P:regulation of mRNA splicing, via spliceosome"/>
    <property type="evidence" value="ECO:0007669"/>
    <property type="project" value="TreeGrafter"/>
</dbReference>
<comment type="caution">
    <text evidence="5">The sequence shown here is derived from an EMBL/GenBank/DDBJ whole genome shotgun (WGS) entry which is preliminary data.</text>
</comment>
<feature type="compositionally biased region" description="Basic residues" evidence="2">
    <location>
        <begin position="266"/>
        <end position="282"/>
    </location>
</feature>
<dbReference type="InterPro" id="IPR014720">
    <property type="entry name" value="dsRBD_dom"/>
</dbReference>
<feature type="domain" description="G-patch" evidence="4">
    <location>
        <begin position="582"/>
        <end position="628"/>
    </location>
</feature>
<dbReference type="CDD" id="cd19870">
    <property type="entry name" value="DSRM_SON-like"/>
    <property type="match status" value="1"/>
</dbReference>
<dbReference type="Proteomes" id="UP001107558">
    <property type="component" value="Chromosome 2"/>
</dbReference>
<dbReference type="Gene3D" id="3.30.160.20">
    <property type="match status" value="1"/>
</dbReference>
<feature type="compositionally biased region" description="Basic and acidic residues" evidence="2">
    <location>
        <begin position="192"/>
        <end position="210"/>
    </location>
</feature>
<feature type="compositionally biased region" description="Basic residues" evidence="2">
    <location>
        <begin position="101"/>
        <end position="110"/>
    </location>
</feature>
<dbReference type="GO" id="GO:0003723">
    <property type="term" value="F:RNA binding"/>
    <property type="evidence" value="ECO:0007669"/>
    <property type="project" value="UniProtKB-UniRule"/>
</dbReference>
<feature type="compositionally biased region" description="Basic and acidic residues" evidence="2">
    <location>
        <begin position="111"/>
        <end position="145"/>
    </location>
</feature>
<reference evidence="5" key="1">
    <citation type="submission" date="2021-03" db="EMBL/GenBank/DDBJ databases">
        <title>Chromosome level genome of the anhydrobiotic midge Polypedilum vanderplanki.</title>
        <authorList>
            <person name="Yoshida Y."/>
            <person name="Kikawada T."/>
            <person name="Gusev O."/>
        </authorList>
    </citation>
    <scope>NUCLEOTIDE SEQUENCE</scope>
    <source>
        <strain evidence="5">NIAS01</strain>
        <tissue evidence="5">Whole body or cell culture</tissue>
    </source>
</reference>
<organism evidence="5 6">
    <name type="scientific">Polypedilum vanderplanki</name>
    <name type="common">Sleeping chironomid midge</name>
    <dbReference type="NCBI Taxonomy" id="319348"/>
    <lineage>
        <taxon>Eukaryota</taxon>
        <taxon>Metazoa</taxon>
        <taxon>Ecdysozoa</taxon>
        <taxon>Arthropoda</taxon>
        <taxon>Hexapoda</taxon>
        <taxon>Insecta</taxon>
        <taxon>Pterygota</taxon>
        <taxon>Neoptera</taxon>
        <taxon>Endopterygota</taxon>
        <taxon>Diptera</taxon>
        <taxon>Nematocera</taxon>
        <taxon>Chironomoidea</taxon>
        <taxon>Chironomidae</taxon>
        <taxon>Chironominae</taxon>
        <taxon>Polypedilum</taxon>
        <taxon>Polypedilum</taxon>
    </lineage>
</organism>
<dbReference type="AlphaFoldDB" id="A0A9J6BXY8"/>
<dbReference type="SMART" id="SM00358">
    <property type="entry name" value="DSRM"/>
    <property type="match status" value="1"/>
</dbReference>
<feature type="region of interest" description="Disordered" evidence="2">
    <location>
        <begin position="633"/>
        <end position="655"/>
    </location>
</feature>
<accession>A0A9J6BXY8</accession>
<evidence type="ECO:0000256" key="1">
    <source>
        <dbReference type="PROSITE-ProRule" id="PRU00266"/>
    </source>
</evidence>
<proteinExistence type="predicted"/>
<feature type="region of interest" description="Disordered" evidence="2">
    <location>
        <begin position="69"/>
        <end position="214"/>
    </location>
</feature>
<sequence>MAGEPILNIKIKQEKPSPEREKPKDDRDEIDKILDSRPFSEDDEKKNVEPAKTSDELLEELFGVIGANVKPDEIFNGNDKKKKKKKRKHSDEDDDDERSSRKLKKVKKEKKIKEERDSEDELLRKIKKEKKDKEREKDKHSEKRKLSIVIKDLKLTSTVTKPSLSRDKDKSEERKRKSRDRSEEKKKKKHDKERSRDKSRDKKSRDKKSSSDISLSDEDTYRNFYEYHTSSRWNYDYPVREWDRDKHRDRDRDRRRDDRYYDSRSRYRRCSRSRSRSKSRRRSPIDKKRLLEIARKNAISMLKSGVLPRISTNTKEKLMAKIRHGGKTIEELTNYCKKLSRAEDLGELSELSDSDGESLFRPFHHPFEVKDRGPIVMNIKNSIPIAPKPASELKAIMAQFPVSSGKQHQMVENAWIPVKSTNPSTSTTSTTTTTSALSKTTTSLTKQIQEQLPELAKPKPPLPAVDINPALQRPYDWKSDEHYCKDIIPALAPPPAPPVDVSEIISQRLNAMRKLQENPTDNEASKILIETQQNMSAWAASKYTPGQFMGSTDVRVLSQKELSAGSQAWAKKTQLIDTAPVTSGMGMHLLRKMGWEPGEGLGKEKNGSLEPLLLELKFDKRGLEANEEILRQQKGGGGGIKGKKGGPKGKPEPISMESLQQKHPVSLLGELASKRRWGAPNYILVSERGPAHAKNFIFKVKLNGIEYTCPNPANNKKEAKAVAARFCLKELGILP</sequence>
<dbReference type="PANTHER" id="PTHR46528:SF1">
    <property type="entry name" value="PROTEIN SON"/>
    <property type="match status" value="1"/>
</dbReference>
<feature type="domain" description="DRBM" evidence="3">
    <location>
        <begin position="663"/>
        <end position="733"/>
    </location>
</feature>
<evidence type="ECO:0008006" key="7">
    <source>
        <dbReference type="Google" id="ProtNLM"/>
    </source>
</evidence>
<dbReference type="InterPro" id="IPR032922">
    <property type="entry name" value="SON"/>
</dbReference>
<name>A0A9J6BXY8_POLVA</name>
<dbReference type="Pfam" id="PF01585">
    <property type="entry name" value="G-patch"/>
    <property type="match status" value="1"/>
</dbReference>
<evidence type="ECO:0000313" key="5">
    <source>
        <dbReference type="EMBL" id="KAG5674610.1"/>
    </source>
</evidence>
<dbReference type="GO" id="GO:0051726">
    <property type="term" value="P:regulation of cell cycle"/>
    <property type="evidence" value="ECO:0007669"/>
    <property type="project" value="InterPro"/>
</dbReference>
<dbReference type="EMBL" id="JADBJN010000002">
    <property type="protein sequence ID" value="KAG5674610.1"/>
    <property type="molecule type" value="Genomic_DNA"/>
</dbReference>
<feature type="region of interest" description="Disordered" evidence="2">
    <location>
        <begin position="264"/>
        <end position="289"/>
    </location>
</feature>
<feature type="compositionally biased region" description="Basic and acidic residues" evidence="2">
    <location>
        <begin position="11"/>
        <end position="53"/>
    </location>
</feature>
<keyword evidence="1" id="KW-0694">RNA-binding</keyword>
<dbReference type="SMART" id="SM00443">
    <property type="entry name" value="G_patch"/>
    <property type="match status" value="1"/>
</dbReference>
<gene>
    <name evidence="5" type="ORF">PVAND_004564</name>
</gene>
<feature type="region of interest" description="Disordered" evidence="2">
    <location>
        <begin position="1"/>
        <end position="53"/>
    </location>
</feature>
<dbReference type="OrthoDB" id="786951at2759"/>
<dbReference type="PANTHER" id="PTHR46528">
    <property type="entry name" value="PROTEIN SON"/>
    <property type="match status" value="1"/>
</dbReference>
<evidence type="ECO:0000259" key="3">
    <source>
        <dbReference type="PROSITE" id="PS50137"/>
    </source>
</evidence>
<keyword evidence="6" id="KW-1185">Reference proteome</keyword>
<evidence type="ECO:0000259" key="4">
    <source>
        <dbReference type="PROSITE" id="PS50174"/>
    </source>
</evidence>